<gene>
    <name evidence="1" type="ORF">RhiirC2_785027</name>
</gene>
<protein>
    <recommendedName>
        <fullName evidence="3">PiggyBac transposable element-derived protein domain-containing protein</fullName>
    </recommendedName>
</protein>
<dbReference type="VEuPathDB" id="FungiDB:RhiirFUN_015214"/>
<evidence type="ECO:0000313" key="1">
    <source>
        <dbReference type="EMBL" id="PKK66261.1"/>
    </source>
</evidence>
<dbReference type="VEuPathDB" id="FungiDB:RhiirA1_476077"/>
<comment type="caution">
    <text evidence="1">The sequence shown here is derived from an EMBL/GenBank/DDBJ whole genome shotgun (WGS) entry which is preliminary data.</text>
</comment>
<dbReference type="EMBL" id="LLXL01001119">
    <property type="protein sequence ID" value="PKK66261.1"/>
    <property type="molecule type" value="Genomic_DNA"/>
</dbReference>
<accession>A0A2N1MXA2</accession>
<name>A0A2N1MXA2_9GLOM</name>
<proteinExistence type="predicted"/>
<evidence type="ECO:0000313" key="2">
    <source>
        <dbReference type="Proteomes" id="UP000233469"/>
    </source>
</evidence>
<dbReference type="VEuPathDB" id="FungiDB:FUN_011400"/>
<dbReference type="AlphaFoldDB" id="A0A2N1MXA2"/>
<sequence length="150" mass="17548">MEFLVNQVTSEVGYKMLIDNIFINHSFNEEHFFELRKKKNASFEQKDSKLAEQSSSAGQSATIDNIITDLQEMEISGQNNVAPWQEIFNRRKPITRVEFHWSFNSIRDKSLLMTYCNGVRRGRRGHDVTHDYMVNQCAIKAHKLEQGMLY</sequence>
<organism evidence="1 2">
    <name type="scientific">Rhizophagus irregularis</name>
    <dbReference type="NCBI Taxonomy" id="588596"/>
    <lineage>
        <taxon>Eukaryota</taxon>
        <taxon>Fungi</taxon>
        <taxon>Fungi incertae sedis</taxon>
        <taxon>Mucoromycota</taxon>
        <taxon>Glomeromycotina</taxon>
        <taxon>Glomeromycetes</taxon>
        <taxon>Glomerales</taxon>
        <taxon>Glomeraceae</taxon>
        <taxon>Rhizophagus</taxon>
    </lineage>
</organism>
<reference evidence="1 2" key="1">
    <citation type="submission" date="2016-04" db="EMBL/GenBank/DDBJ databases">
        <title>Genome analyses suggest a sexual origin of heterokaryosis in a supposedly ancient asexual fungus.</title>
        <authorList>
            <person name="Ropars J."/>
            <person name="Sedzielewska K."/>
            <person name="Noel J."/>
            <person name="Charron P."/>
            <person name="Farinelli L."/>
            <person name="Marton T."/>
            <person name="Kruger M."/>
            <person name="Pelin A."/>
            <person name="Brachmann A."/>
            <person name="Corradi N."/>
        </authorList>
    </citation>
    <scope>NUCLEOTIDE SEQUENCE [LARGE SCALE GENOMIC DNA]</scope>
    <source>
        <strain evidence="1 2">C2</strain>
    </source>
</reference>
<dbReference type="Proteomes" id="UP000233469">
    <property type="component" value="Unassembled WGS sequence"/>
</dbReference>
<reference evidence="1 2" key="2">
    <citation type="submission" date="2017-10" db="EMBL/GenBank/DDBJ databases">
        <title>Extensive intraspecific genome diversity in a model arbuscular mycorrhizal fungus.</title>
        <authorList>
            <person name="Chen E.C.H."/>
            <person name="Morin E."/>
            <person name="Baudet D."/>
            <person name="Noel J."/>
            <person name="Ndikumana S."/>
            <person name="Charron P."/>
            <person name="St-Onge C."/>
            <person name="Giorgi J."/>
            <person name="Grigoriev I.V."/>
            <person name="Roux C."/>
            <person name="Martin F.M."/>
            <person name="Corradi N."/>
        </authorList>
    </citation>
    <scope>NUCLEOTIDE SEQUENCE [LARGE SCALE GENOMIC DNA]</scope>
    <source>
        <strain evidence="1 2">C2</strain>
    </source>
</reference>
<evidence type="ECO:0008006" key="3">
    <source>
        <dbReference type="Google" id="ProtNLM"/>
    </source>
</evidence>